<evidence type="ECO:0000256" key="2">
    <source>
        <dbReference type="SAM" id="SignalP"/>
    </source>
</evidence>
<dbReference type="OrthoDB" id="5832014at2759"/>
<protein>
    <submittedName>
        <fullName evidence="3">Uncharacterized protein</fullName>
    </submittedName>
</protein>
<gene>
    <name evidence="3" type="ORF">CGOC_LOCUS3296</name>
</gene>
<evidence type="ECO:0000313" key="3">
    <source>
        <dbReference type="EMBL" id="VDK55365.1"/>
    </source>
</evidence>
<proteinExistence type="predicted"/>
<keyword evidence="2" id="KW-0732">Signal</keyword>
<evidence type="ECO:0000256" key="1">
    <source>
        <dbReference type="SAM" id="MobiDB-lite"/>
    </source>
</evidence>
<reference evidence="3 4" key="1">
    <citation type="submission" date="2018-11" db="EMBL/GenBank/DDBJ databases">
        <authorList>
            <consortium name="Pathogen Informatics"/>
        </authorList>
    </citation>
    <scope>NUCLEOTIDE SEQUENCE [LARGE SCALE GENOMIC DNA]</scope>
</reference>
<dbReference type="Proteomes" id="UP000271889">
    <property type="component" value="Unassembled WGS sequence"/>
</dbReference>
<evidence type="ECO:0000313" key="4">
    <source>
        <dbReference type="Proteomes" id="UP000271889"/>
    </source>
</evidence>
<feature type="chain" id="PRO_5017938339" evidence="2">
    <location>
        <begin position="23"/>
        <end position="172"/>
    </location>
</feature>
<dbReference type="EMBL" id="UYRV01008248">
    <property type="protein sequence ID" value="VDK55365.1"/>
    <property type="molecule type" value="Genomic_DNA"/>
</dbReference>
<feature type="region of interest" description="Disordered" evidence="1">
    <location>
        <begin position="150"/>
        <end position="172"/>
    </location>
</feature>
<organism evidence="3 4">
    <name type="scientific">Cylicostephanus goldi</name>
    <name type="common">Nematode worm</name>
    <dbReference type="NCBI Taxonomy" id="71465"/>
    <lineage>
        <taxon>Eukaryota</taxon>
        <taxon>Metazoa</taxon>
        <taxon>Ecdysozoa</taxon>
        <taxon>Nematoda</taxon>
        <taxon>Chromadorea</taxon>
        <taxon>Rhabditida</taxon>
        <taxon>Rhabditina</taxon>
        <taxon>Rhabditomorpha</taxon>
        <taxon>Strongyloidea</taxon>
        <taxon>Strongylidae</taxon>
        <taxon>Cylicostephanus</taxon>
    </lineage>
</organism>
<feature type="signal peptide" evidence="2">
    <location>
        <begin position="1"/>
        <end position="22"/>
    </location>
</feature>
<dbReference type="AlphaFoldDB" id="A0A3P6RMY8"/>
<accession>A0A3P6RMY8</accession>
<name>A0A3P6RMY8_CYLGO</name>
<keyword evidence="4" id="KW-1185">Reference proteome</keyword>
<sequence>MLRLRLSITIELILLLLTLTSGNKCHIPIRKQCWFIAAIVAKSLTELVCQINPRHCRPQKTQHDKESVGFSKFLPSAPHLASPSAAEFARWQNYEKGEAGTGITPDSGPGFGPGLGNVNIATGVGVQTPVGGLGIRRDFDLAFGGSGRSGGRSFGFGNGHQRDIGSAPWAWP</sequence>